<dbReference type="Proteomes" id="UP000279972">
    <property type="component" value="Chromosome"/>
</dbReference>
<gene>
    <name evidence="3" type="ORF">C1637_21815</name>
    <name evidence="2" type="ORF">EG342_24775</name>
</gene>
<evidence type="ECO:0000313" key="2">
    <source>
        <dbReference type="EMBL" id="AZA84922.1"/>
    </source>
</evidence>
<name>A0A3G6RUV1_CHRLC</name>
<dbReference type="AlphaFoldDB" id="A0A3G6RUV1"/>
<dbReference type="EMBL" id="PPEH01000012">
    <property type="protein sequence ID" value="PNW11459.1"/>
    <property type="molecule type" value="Genomic_DNA"/>
</dbReference>
<dbReference type="KEGG" id="clac:EG342_24775"/>
<evidence type="ECO:0000256" key="1">
    <source>
        <dbReference type="SAM" id="SignalP"/>
    </source>
</evidence>
<proteinExistence type="predicted"/>
<reference evidence="3 4" key="1">
    <citation type="submission" date="2018-01" db="EMBL/GenBank/DDBJ databases">
        <title>Draft genome sequences of Chryseobacterium lactis NCTC11390, Chryseobacterium oncorhynchi 701B-08, and Chryseobacterium viscerum 687B-08.</title>
        <authorList>
            <person name="Jeong J.-J."/>
            <person name="Lee Y.J."/>
            <person name="Park B."/>
            <person name="Choi I.-G."/>
            <person name="Kim K.D."/>
        </authorList>
    </citation>
    <scope>NUCLEOTIDE SEQUENCE [LARGE SCALE GENOMIC DNA]</scope>
    <source>
        <strain evidence="3 4">NCTC11390</strain>
    </source>
</reference>
<accession>A0A3G6RUV1</accession>
<evidence type="ECO:0000313" key="4">
    <source>
        <dbReference type="Proteomes" id="UP000236262"/>
    </source>
</evidence>
<sequence length="197" mass="22865">MKYSLYAALALLSFISCGNNDNTIDDPRPVDKKAYHFEFKNYHVTNTVLYKGTQKSNPDESLLNTYWPLYQEPAWMKINLDLQNNSIQLVAESTTDFTYNFKMSNDSVFINENGSNKPSYIGNFNKNEASFTLKRTFQYIKRVPREDNDGLLITQTTLFGTTKPENIFGKVFKTPSEMTKSEDQVLWSNIEYYYKAL</sequence>
<dbReference type="Proteomes" id="UP000236262">
    <property type="component" value="Unassembled WGS sequence"/>
</dbReference>
<dbReference type="PROSITE" id="PS51257">
    <property type="entry name" value="PROKAR_LIPOPROTEIN"/>
    <property type="match status" value="1"/>
</dbReference>
<keyword evidence="5" id="KW-1185">Reference proteome</keyword>
<keyword evidence="1" id="KW-0732">Signal</keyword>
<evidence type="ECO:0000313" key="5">
    <source>
        <dbReference type="Proteomes" id="UP000279972"/>
    </source>
</evidence>
<dbReference type="RefSeq" id="WP_103293774.1">
    <property type="nucleotide sequence ID" value="NZ_CP033924.1"/>
</dbReference>
<organism evidence="3 4">
    <name type="scientific">Chryseobacterium lactis</name>
    <dbReference type="NCBI Taxonomy" id="1241981"/>
    <lineage>
        <taxon>Bacteria</taxon>
        <taxon>Pseudomonadati</taxon>
        <taxon>Bacteroidota</taxon>
        <taxon>Flavobacteriia</taxon>
        <taxon>Flavobacteriales</taxon>
        <taxon>Weeksellaceae</taxon>
        <taxon>Chryseobacterium group</taxon>
        <taxon>Chryseobacterium</taxon>
    </lineage>
</organism>
<feature type="chain" id="PRO_5044594128" evidence="1">
    <location>
        <begin position="19"/>
        <end position="197"/>
    </location>
</feature>
<evidence type="ECO:0000313" key="3">
    <source>
        <dbReference type="EMBL" id="PNW11459.1"/>
    </source>
</evidence>
<reference evidence="2 5" key="2">
    <citation type="submission" date="2018-11" db="EMBL/GenBank/DDBJ databases">
        <title>Proposal to divide the Flavobacteriaceae and reorganize its genera based on Amino Acid Identity values calculated from whole genome sequences.</title>
        <authorList>
            <person name="Nicholson A.C."/>
            <person name="Gulvik C.A."/>
            <person name="Whitney A.M."/>
            <person name="Humrighouse B.W."/>
            <person name="Bell M."/>
            <person name="Holmes B."/>
            <person name="Steigerwalt A.G."/>
            <person name="Villarma A."/>
            <person name="Sheth M."/>
            <person name="Batra D."/>
            <person name="Pryor J."/>
            <person name="Bernardet J.-F."/>
            <person name="Hugo C."/>
            <person name="Kampfer P."/>
            <person name="Newman J."/>
            <person name="McQuiston J.R."/>
        </authorList>
    </citation>
    <scope>NUCLEOTIDE SEQUENCE [LARGE SCALE GENOMIC DNA]</scope>
    <source>
        <strain evidence="2 5">KC_1864</strain>
    </source>
</reference>
<dbReference type="OrthoDB" id="1244261at2"/>
<feature type="signal peptide" evidence="1">
    <location>
        <begin position="1"/>
        <end position="18"/>
    </location>
</feature>
<protein>
    <submittedName>
        <fullName evidence="3">Uncharacterized protein</fullName>
    </submittedName>
</protein>
<dbReference type="EMBL" id="CP033924">
    <property type="protein sequence ID" value="AZA84922.1"/>
    <property type="molecule type" value="Genomic_DNA"/>
</dbReference>